<reference evidence="1 2" key="1">
    <citation type="journal article" date="2007" name="Virology">
        <title>Sequence and annotation of the 369-kb NY-2A and the 345-kb AR158 viruses that infect Chlorella NC64A.</title>
        <authorList>
            <person name="Fitzgerald L.A."/>
            <person name="Graves M.V."/>
            <person name="Li X."/>
            <person name="Feldblyum T."/>
            <person name="Nierman W.C."/>
            <person name="Van Etten J.L."/>
        </authorList>
    </citation>
    <scope>NUCLEOTIDE SEQUENCE [LARGE SCALE GENOMIC DNA]</scope>
    <source>
        <strain evidence="1 2">NY-2A</strain>
    </source>
</reference>
<dbReference type="GeneID" id="5659256"/>
<dbReference type="RefSeq" id="YP_001497597.1">
    <property type="nucleotide sequence ID" value="NC_009898.1"/>
</dbReference>
<sequence>MIFTQLPTEILHIIYKKAVKLRHEQKMIWLCTYSAIRDVASSLDRTTQIEHETFKKYSITSSGVIDTIEMIDDDEYTYAILRRVVTIHAHIDIVIEYRRCHAYKLKSKRYAAHRKLTYVDTVKIYRVDQKPSQTLEKMSESIKYYNTLDIRARDVRAMMS</sequence>
<dbReference type="EMBL" id="DQ491002">
    <property type="protein sequence ID" value="ABT14800.1"/>
    <property type="molecule type" value="Genomic_DNA"/>
</dbReference>
<keyword evidence="2" id="KW-1185">Reference proteome</keyword>
<proteinExistence type="predicted"/>
<evidence type="ECO:0000313" key="1">
    <source>
        <dbReference type="EMBL" id="ABT14800.1"/>
    </source>
</evidence>
<dbReference type="KEGG" id="vg:5659256"/>
<accession>A7IWS6</accession>
<organismHost>
    <name type="scientific">Chlorella</name>
    <dbReference type="NCBI Taxonomy" id="3071"/>
</organismHost>
<evidence type="ECO:0000313" key="2">
    <source>
        <dbReference type="Proteomes" id="UP000202419"/>
    </source>
</evidence>
<name>A7IWS6_PBCVN</name>
<dbReference type="Proteomes" id="UP000202419">
    <property type="component" value="Segment"/>
</dbReference>
<organism evidence="1 2">
    <name type="scientific">Paramecium bursaria Chlorella virus NY2A</name>
    <name type="common">PBCV-NY2A</name>
    <dbReference type="NCBI Taxonomy" id="46021"/>
    <lineage>
        <taxon>Viruses</taxon>
        <taxon>Varidnaviria</taxon>
        <taxon>Bamfordvirae</taxon>
        <taxon>Nucleocytoviricota</taxon>
        <taxon>Megaviricetes</taxon>
        <taxon>Algavirales</taxon>
        <taxon>Phycodnaviridae</taxon>
        <taxon>Chlorovirus</taxon>
        <taxon>Chlorovirus americanus</taxon>
    </lineage>
</organism>
<protein>
    <submittedName>
        <fullName evidence="1">Uncharacterized protein B401L</fullName>
    </submittedName>
</protein>
<gene>
    <name evidence="1" type="primary">B401L</name>
    <name evidence="1" type="ORF">NY2A_B401L</name>
</gene>